<name>A0A0R3QDB0_9BILA</name>
<organism evidence="3">
    <name type="scientific">Brugia timori</name>
    <dbReference type="NCBI Taxonomy" id="42155"/>
    <lineage>
        <taxon>Eukaryota</taxon>
        <taxon>Metazoa</taxon>
        <taxon>Ecdysozoa</taxon>
        <taxon>Nematoda</taxon>
        <taxon>Chromadorea</taxon>
        <taxon>Rhabditida</taxon>
        <taxon>Spirurina</taxon>
        <taxon>Spiruromorpha</taxon>
        <taxon>Filarioidea</taxon>
        <taxon>Onchocercidae</taxon>
        <taxon>Brugia</taxon>
    </lineage>
</organism>
<gene>
    <name evidence="1" type="ORF">BTMF_LOCUS3640</name>
</gene>
<keyword evidence="2" id="KW-1185">Reference proteome</keyword>
<dbReference type="AlphaFoldDB" id="A0A0R3QDB0"/>
<accession>A0A0R3QDB0</accession>
<dbReference type="EMBL" id="UZAG01003346">
    <property type="protein sequence ID" value="VDO15206.1"/>
    <property type="molecule type" value="Genomic_DNA"/>
</dbReference>
<evidence type="ECO:0000313" key="3">
    <source>
        <dbReference type="WBParaSite" id="BTMF_0000434601-mRNA-1"/>
    </source>
</evidence>
<evidence type="ECO:0000313" key="1">
    <source>
        <dbReference type="EMBL" id="VDO15206.1"/>
    </source>
</evidence>
<dbReference type="WBParaSite" id="BTMF_0000434601-mRNA-1">
    <property type="protein sequence ID" value="BTMF_0000434601-mRNA-1"/>
    <property type="gene ID" value="BTMF_0000434601"/>
</dbReference>
<sequence>MLDLHAPLVPGTSAAGFEIGQSLSSVESLLHGASRKDHVPGFHLVAALAENKGALVLRNFGDPGETAIFFGSDVVRLVFSPGGVLRCIYVFEGYLGAYEGVRVGDMLSLLSPTMELDFDGGDEMYYRLDGEGEYIPGIAIVAVEADVSQHASTPVVGYCVHDWTIFRTQT</sequence>
<protein>
    <submittedName>
        <fullName evidence="3">DUF1989 domain-containing protein</fullName>
    </submittedName>
</protein>
<reference evidence="1 2" key="2">
    <citation type="submission" date="2018-11" db="EMBL/GenBank/DDBJ databases">
        <authorList>
            <consortium name="Pathogen Informatics"/>
        </authorList>
    </citation>
    <scope>NUCLEOTIDE SEQUENCE [LARGE SCALE GENOMIC DNA]</scope>
</reference>
<reference evidence="3" key="1">
    <citation type="submission" date="2017-02" db="UniProtKB">
        <authorList>
            <consortium name="WormBaseParasite"/>
        </authorList>
    </citation>
    <scope>IDENTIFICATION</scope>
</reference>
<dbReference type="Proteomes" id="UP000280834">
    <property type="component" value="Unassembled WGS sequence"/>
</dbReference>
<evidence type="ECO:0000313" key="2">
    <source>
        <dbReference type="Proteomes" id="UP000280834"/>
    </source>
</evidence>
<proteinExistence type="predicted"/>